<dbReference type="Pfam" id="PF02417">
    <property type="entry name" value="Chromate_transp"/>
    <property type="match status" value="2"/>
</dbReference>
<keyword evidence="3" id="KW-1003">Cell membrane</keyword>
<reference evidence="8 9" key="1">
    <citation type="journal article" date="2020" name="ISME J.">
        <title>Comparative genomics reveals insights into cyanobacterial evolution and habitat adaptation.</title>
        <authorList>
            <person name="Chen M.Y."/>
            <person name="Teng W.K."/>
            <person name="Zhao L."/>
            <person name="Hu C.X."/>
            <person name="Zhou Y.K."/>
            <person name="Han B.P."/>
            <person name="Song L.R."/>
            <person name="Shu W.S."/>
        </authorList>
    </citation>
    <scope>NUCLEOTIDE SEQUENCE [LARGE SCALE GENOMIC DNA]</scope>
    <source>
        <strain evidence="8 9">FACHB-248</strain>
    </source>
</reference>
<evidence type="ECO:0000256" key="1">
    <source>
        <dbReference type="ARBA" id="ARBA00004651"/>
    </source>
</evidence>
<comment type="similarity">
    <text evidence="2">Belongs to the chromate ion transporter (CHR) (TC 2.A.51) family.</text>
</comment>
<evidence type="ECO:0000256" key="6">
    <source>
        <dbReference type="ARBA" id="ARBA00023136"/>
    </source>
</evidence>
<feature type="transmembrane region" description="Helical" evidence="7">
    <location>
        <begin position="329"/>
        <end position="351"/>
    </location>
</feature>
<name>A0ABR8GZ68_9CYAN</name>
<feature type="transmembrane region" description="Helical" evidence="7">
    <location>
        <begin position="145"/>
        <end position="178"/>
    </location>
</feature>
<evidence type="ECO:0000256" key="3">
    <source>
        <dbReference type="ARBA" id="ARBA00022475"/>
    </source>
</evidence>
<evidence type="ECO:0000256" key="5">
    <source>
        <dbReference type="ARBA" id="ARBA00022989"/>
    </source>
</evidence>
<dbReference type="RefSeq" id="WP_029636473.1">
    <property type="nucleotide sequence ID" value="NZ_JACJTA010000096.1"/>
</dbReference>
<dbReference type="PIRSF" id="PIRSF004810">
    <property type="entry name" value="ChrA"/>
    <property type="match status" value="1"/>
</dbReference>
<dbReference type="PANTHER" id="PTHR33567">
    <property type="entry name" value="CHROMATE ION TRANSPORTER (EUROFUNG)"/>
    <property type="match status" value="1"/>
</dbReference>
<protein>
    <submittedName>
        <fullName evidence="8">Chromate efflux transporter</fullName>
    </submittedName>
</protein>
<evidence type="ECO:0000313" key="8">
    <source>
        <dbReference type="EMBL" id="MBD2608497.1"/>
    </source>
</evidence>
<keyword evidence="9" id="KW-1185">Reference proteome</keyword>
<evidence type="ECO:0000256" key="2">
    <source>
        <dbReference type="ARBA" id="ARBA00005262"/>
    </source>
</evidence>
<feature type="transmembrane region" description="Helical" evidence="7">
    <location>
        <begin position="74"/>
        <end position="104"/>
    </location>
</feature>
<evidence type="ECO:0000256" key="7">
    <source>
        <dbReference type="SAM" id="Phobius"/>
    </source>
</evidence>
<dbReference type="InterPro" id="IPR003370">
    <property type="entry name" value="Chromate_transpt"/>
</dbReference>
<keyword evidence="4 7" id="KW-0812">Transmembrane</keyword>
<keyword evidence="6 7" id="KW-0472">Membrane</keyword>
<dbReference type="Proteomes" id="UP000660380">
    <property type="component" value="Unassembled WGS sequence"/>
</dbReference>
<evidence type="ECO:0000256" key="4">
    <source>
        <dbReference type="ARBA" id="ARBA00022692"/>
    </source>
</evidence>
<dbReference type="InterPro" id="IPR014047">
    <property type="entry name" value="Chr_Tranpt_l_chain"/>
</dbReference>
<feature type="transmembrane region" description="Helical" evidence="7">
    <location>
        <begin position="284"/>
        <end position="317"/>
    </location>
</feature>
<accession>A0ABR8GZ68</accession>
<evidence type="ECO:0000313" key="9">
    <source>
        <dbReference type="Proteomes" id="UP000660380"/>
    </source>
</evidence>
<feature type="transmembrane region" description="Helical" evidence="7">
    <location>
        <begin position="357"/>
        <end position="377"/>
    </location>
</feature>
<feature type="transmembrane region" description="Helical" evidence="7">
    <location>
        <begin position="226"/>
        <end position="248"/>
    </location>
</feature>
<comment type="caution">
    <text evidence="8">The sequence shown here is derived from an EMBL/GenBank/DDBJ whole genome shotgun (WGS) entry which is preliminary data.</text>
</comment>
<feature type="transmembrane region" description="Helical" evidence="7">
    <location>
        <begin position="12"/>
        <end position="34"/>
    </location>
</feature>
<feature type="transmembrane region" description="Helical" evidence="7">
    <location>
        <begin position="190"/>
        <end position="214"/>
    </location>
</feature>
<gene>
    <name evidence="8" type="primary">chrA</name>
    <name evidence="8" type="ORF">H6G81_29245</name>
</gene>
<dbReference type="NCBIfam" id="TIGR00937">
    <property type="entry name" value="2A51"/>
    <property type="match status" value="1"/>
</dbReference>
<organism evidence="8 9">
    <name type="scientific">Scytonema hofmannii FACHB-248</name>
    <dbReference type="NCBI Taxonomy" id="1842502"/>
    <lineage>
        <taxon>Bacteria</taxon>
        <taxon>Bacillati</taxon>
        <taxon>Cyanobacteriota</taxon>
        <taxon>Cyanophyceae</taxon>
        <taxon>Nostocales</taxon>
        <taxon>Scytonemataceae</taxon>
        <taxon>Scytonema</taxon>
    </lineage>
</organism>
<keyword evidence="5 7" id="KW-1133">Transmembrane helix</keyword>
<dbReference type="EMBL" id="JACJTA010000096">
    <property type="protein sequence ID" value="MBD2608497.1"/>
    <property type="molecule type" value="Genomic_DNA"/>
</dbReference>
<feature type="transmembrane region" description="Helical" evidence="7">
    <location>
        <begin position="384"/>
        <end position="403"/>
    </location>
</feature>
<sequence length="404" mass="43348">MSNSTLGRLVEVATLFFKLGIIGFGGPVAHIAMIEDEVVKRRQWMTREHFLDLIGATNLIPGPNSTEMAIHVGYVYAGWLGLIVAGVCFILPAVLITGVFAWIYVNYGNLPQVAPLLYGIKPAVLAVILDALWRLGKKAVKSREYLAIALGVIVLLLLLKLNEVIALLIGGILGMIWLRSGDRGKTPPNIANFLIANLTYCAAFKTTAVTAATTAHTISNVSLWKLGLFFLKVGSVLFGGGFVLVAFLEGGLVQEYGWLTQQQLLDAIAIGQFTPGPILSTATFIGYVIAGVQGAIVATVGIFLPSFFFTAILNPLVPRLRASKWTSSFLDAVNVSAVALMVVVTLELAAATLIPKAAYKVDFLAVAIAIVSAILVIRFRINAAWLIFGGAFIGWLAFLLGYIR</sequence>
<dbReference type="PANTHER" id="PTHR33567:SF3">
    <property type="entry name" value="CHROMATE ION TRANSPORTER (EUROFUNG)"/>
    <property type="match status" value="1"/>
</dbReference>
<proteinExistence type="inferred from homology"/>
<comment type="subcellular location">
    <subcellularLocation>
        <location evidence="1">Cell membrane</location>
        <topology evidence="1">Multi-pass membrane protein</topology>
    </subcellularLocation>
</comment>
<feature type="transmembrane region" description="Helical" evidence="7">
    <location>
        <begin position="116"/>
        <end position="133"/>
    </location>
</feature>